<dbReference type="InterPro" id="IPR000238">
    <property type="entry name" value="RbfA"/>
</dbReference>
<reference evidence="4 5" key="1">
    <citation type="submission" date="2019-10" db="EMBL/GenBank/DDBJ databases">
        <title>Cognatihalovulum marinum gen. nov. sp. nov., a new member of the family Rhodobacteraceae isolated from deep seawater of the Northwest Indian Ocean.</title>
        <authorList>
            <person name="Ruan C."/>
            <person name="Wang J."/>
            <person name="Zheng X."/>
            <person name="Song L."/>
            <person name="Zhu Y."/>
            <person name="Huang Y."/>
            <person name="Lu Z."/>
            <person name="Du W."/>
            <person name="Huang L."/>
            <person name="Dai X."/>
        </authorList>
    </citation>
    <scope>NUCLEOTIDE SEQUENCE [LARGE SCALE GENOMIC DNA]</scope>
    <source>
        <strain evidence="4 5">2CG4</strain>
    </source>
</reference>
<feature type="region of interest" description="Disordered" evidence="3">
    <location>
        <begin position="117"/>
        <end position="141"/>
    </location>
</feature>
<dbReference type="NCBIfam" id="NF001802">
    <property type="entry name" value="PRK00521.2-5"/>
    <property type="match status" value="1"/>
</dbReference>
<dbReference type="HAMAP" id="MF_00003">
    <property type="entry name" value="RbfA"/>
    <property type="match status" value="1"/>
</dbReference>
<comment type="similarity">
    <text evidence="2">Belongs to the RbfA family.</text>
</comment>
<dbReference type="Pfam" id="PF02033">
    <property type="entry name" value="RBFA"/>
    <property type="match status" value="1"/>
</dbReference>
<evidence type="ECO:0000256" key="2">
    <source>
        <dbReference type="HAMAP-Rule" id="MF_00003"/>
    </source>
</evidence>
<name>A0A6L5YVA7_9RHOB</name>
<dbReference type="InterPro" id="IPR020053">
    <property type="entry name" value="Ribosome-bd_factorA_CS"/>
</dbReference>
<dbReference type="RefSeq" id="WP_154444175.1">
    <property type="nucleotide sequence ID" value="NZ_WIND01000001.1"/>
</dbReference>
<dbReference type="NCBIfam" id="TIGR00082">
    <property type="entry name" value="rbfA"/>
    <property type="match status" value="1"/>
</dbReference>
<dbReference type="GO" id="GO:0043024">
    <property type="term" value="F:ribosomal small subunit binding"/>
    <property type="evidence" value="ECO:0007669"/>
    <property type="project" value="TreeGrafter"/>
</dbReference>
<keyword evidence="5" id="KW-1185">Reference proteome</keyword>
<dbReference type="PROSITE" id="PS01319">
    <property type="entry name" value="RBFA"/>
    <property type="match status" value="1"/>
</dbReference>
<accession>A0A6L5YVA7</accession>
<dbReference type="InterPro" id="IPR015946">
    <property type="entry name" value="KH_dom-like_a/b"/>
</dbReference>
<organism evidence="4 5">
    <name type="scientific">Halovulum marinum</name>
    <dbReference type="NCBI Taxonomy" id="2662447"/>
    <lineage>
        <taxon>Bacteria</taxon>
        <taxon>Pseudomonadati</taxon>
        <taxon>Pseudomonadota</taxon>
        <taxon>Alphaproteobacteria</taxon>
        <taxon>Rhodobacterales</taxon>
        <taxon>Paracoccaceae</taxon>
        <taxon>Halovulum</taxon>
    </lineage>
</organism>
<protein>
    <recommendedName>
        <fullName evidence="2">Ribosome-binding factor A</fullName>
    </recommendedName>
</protein>
<evidence type="ECO:0000313" key="5">
    <source>
        <dbReference type="Proteomes" id="UP000474957"/>
    </source>
</evidence>
<evidence type="ECO:0000313" key="4">
    <source>
        <dbReference type="EMBL" id="MSU88273.1"/>
    </source>
</evidence>
<dbReference type="Proteomes" id="UP000474957">
    <property type="component" value="Unassembled WGS sequence"/>
</dbReference>
<dbReference type="PANTHER" id="PTHR33515:SF1">
    <property type="entry name" value="RIBOSOME-BINDING FACTOR A, CHLOROPLASTIC-RELATED"/>
    <property type="match status" value="1"/>
</dbReference>
<keyword evidence="2" id="KW-0963">Cytoplasm</keyword>
<dbReference type="PANTHER" id="PTHR33515">
    <property type="entry name" value="RIBOSOME-BINDING FACTOR A, CHLOROPLASTIC-RELATED"/>
    <property type="match status" value="1"/>
</dbReference>
<gene>
    <name evidence="2 4" type="primary">rbfA</name>
    <name evidence="4" type="ORF">GE300_01415</name>
</gene>
<dbReference type="SUPFAM" id="SSF89919">
    <property type="entry name" value="Ribosome-binding factor A, RbfA"/>
    <property type="match status" value="1"/>
</dbReference>
<comment type="subcellular location">
    <subcellularLocation>
        <location evidence="2">Cytoplasm</location>
    </subcellularLocation>
</comment>
<comment type="caution">
    <text evidence="4">The sequence shown here is derived from an EMBL/GenBank/DDBJ whole genome shotgun (WGS) entry which is preliminary data.</text>
</comment>
<dbReference type="GO" id="GO:0005829">
    <property type="term" value="C:cytosol"/>
    <property type="evidence" value="ECO:0007669"/>
    <property type="project" value="TreeGrafter"/>
</dbReference>
<keyword evidence="1 2" id="KW-0690">Ribosome biogenesis</keyword>
<evidence type="ECO:0000256" key="3">
    <source>
        <dbReference type="SAM" id="MobiDB-lite"/>
    </source>
</evidence>
<proteinExistence type="inferred from homology"/>
<dbReference type="GO" id="GO:0030490">
    <property type="term" value="P:maturation of SSU-rRNA"/>
    <property type="evidence" value="ECO:0007669"/>
    <property type="project" value="UniProtKB-UniRule"/>
</dbReference>
<sequence>MARNTHSGGAPSQRQLRVAELIRRALSDAFARGDLHDPDLAGTSITVGEVRTSPDLKHATVFVLPLGGRDVGFVLEALNRNRGELRRHVNRAVTLKYSPELKFVEDRSFDQMDHTRRLLSDPKVQRDLSAHDADAQHDPEE</sequence>
<comment type="function">
    <text evidence="2">One of several proteins that assist in the late maturation steps of the functional core of the 30S ribosomal subunit. Associates with free 30S ribosomal subunits (but not with 30S subunits that are part of 70S ribosomes or polysomes). Required for efficient processing of 16S rRNA. May interact with the 5'-terminal helix region of 16S rRNA.</text>
</comment>
<comment type="subunit">
    <text evidence="2">Monomer. Binds 30S ribosomal subunits, but not 50S ribosomal subunits or 70S ribosomes.</text>
</comment>
<dbReference type="Gene3D" id="3.30.300.20">
    <property type="match status" value="1"/>
</dbReference>
<dbReference type="AlphaFoldDB" id="A0A6L5YVA7"/>
<evidence type="ECO:0000256" key="1">
    <source>
        <dbReference type="ARBA" id="ARBA00022517"/>
    </source>
</evidence>
<dbReference type="InterPro" id="IPR023799">
    <property type="entry name" value="RbfA_dom_sf"/>
</dbReference>
<dbReference type="EMBL" id="WIND01000001">
    <property type="protein sequence ID" value="MSU88273.1"/>
    <property type="molecule type" value="Genomic_DNA"/>
</dbReference>